<evidence type="ECO:0000313" key="7">
    <source>
        <dbReference type="Proteomes" id="UP001303473"/>
    </source>
</evidence>
<dbReference type="PROSITE" id="PS50975">
    <property type="entry name" value="ATP_GRASP"/>
    <property type="match status" value="1"/>
</dbReference>
<dbReference type="InterPro" id="IPR013815">
    <property type="entry name" value="ATP_grasp_subdomain_1"/>
</dbReference>
<dbReference type="EMBL" id="MU853808">
    <property type="protein sequence ID" value="KAK3939643.1"/>
    <property type="molecule type" value="Genomic_DNA"/>
</dbReference>
<dbReference type="Pfam" id="PF18130">
    <property type="entry name" value="ATPgrasp_N"/>
    <property type="match status" value="1"/>
</dbReference>
<dbReference type="Gene3D" id="3.40.50.20">
    <property type="match status" value="1"/>
</dbReference>
<keyword evidence="2 4" id="KW-0547">Nucleotide-binding</keyword>
<protein>
    <submittedName>
        <fullName evidence="6">Carnosine synthase 1</fullName>
    </submittedName>
</protein>
<sequence>MRYLMGVGGQRAPLSEPHCGQLQSVEPVAGRPARAPFPRNRSFVSQQMQQQQQSTKLFPLQTFLCLLSLTLSLFVVPSVATSPSNVEVPSSSSNPRSFAWSLSRTYFRPDQIAPHFPHAMAVGVLPGYFANQLLRIVQKVSHLTSPHVPARPSLEKHQQQSGKCGLQHESAAECLRSRNADSQSHLYSWDFVSLCDQYSIVHIVVSPPSSQCRSYPLSDGVSDGIGQQVTLQSSSQIYQALATAGFDLATSGGFAGFTLVLPTTDGYVERSDFLQLRLQDCPYPIARVRALVGPLQKYHAISRNCTLADGGLPTLIEHAAGIIQWADCGQSLSQLELRQHMLGLNKELKERLNNAQWLSPSPIPRRRVALVRGRPNLTAGGPIYNAAAALGLDLVIIDDEGHWLQADTPENRNLREAFLVTDMTEDAGVVDRIAKSIEDYPLPIDGIFTVSDNFFVTAAKVAEVLGLPHSPVPAFETSVDKYRSRMLQNVPGQTARVSGVDELQSLLTPSNDDQELFKPAFPMIVKPTKGWSSECVSKVNTLDDLTIAVEKATRRHGSAAVIEPFFDGPEIDVNFVLLDGEILFWEIADEPPAEADLSDATVHHTFSPVALTLPSALPEDEQEIARNTLRDILVRLGFKTGVFHVEARMVNSRVEYRNVANSVIDLVRKETAPIEDPSCRLLEINARPPGYRVSVPSRLTYGVDYFAVHMLAAVGDLDRLRLAAQSFDSPSTTDSKEVEVRQDRTHGAQYWSRLVYIPAPTEGVVKAWEQPPCEELKIRRPDLAKYIALGVDYCQPGEKISLFTDGARTYVAHILVFSRNSRREAIEIGDEVLRSFRMGVDEQEK</sequence>
<proteinExistence type="predicted"/>
<dbReference type="AlphaFoldDB" id="A0AAN6N7J3"/>
<evidence type="ECO:0000256" key="1">
    <source>
        <dbReference type="ARBA" id="ARBA00022598"/>
    </source>
</evidence>
<keyword evidence="1" id="KW-0436">Ligase</keyword>
<organism evidence="6 7">
    <name type="scientific">Diplogelasinospora grovesii</name>
    <dbReference type="NCBI Taxonomy" id="303347"/>
    <lineage>
        <taxon>Eukaryota</taxon>
        <taxon>Fungi</taxon>
        <taxon>Dikarya</taxon>
        <taxon>Ascomycota</taxon>
        <taxon>Pezizomycotina</taxon>
        <taxon>Sordariomycetes</taxon>
        <taxon>Sordariomycetidae</taxon>
        <taxon>Sordariales</taxon>
        <taxon>Diplogelasinosporaceae</taxon>
        <taxon>Diplogelasinospora</taxon>
    </lineage>
</organism>
<evidence type="ECO:0000256" key="3">
    <source>
        <dbReference type="ARBA" id="ARBA00022840"/>
    </source>
</evidence>
<evidence type="ECO:0000256" key="2">
    <source>
        <dbReference type="ARBA" id="ARBA00022741"/>
    </source>
</evidence>
<dbReference type="GO" id="GO:0016874">
    <property type="term" value="F:ligase activity"/>
    <property type="evidence" value="ECO:0007669"/>
    <property type="project" value="UniProtKB-KW"/>
</dbReference>
<dbReference type="InterPro" id="IPR052032">
    <property type="entry name" value="ATP-dep_AA_Ligase"/>
</dbReference>
<dbReference type="InterPro" id="IPR011761">
    <property type="entry name" value="ATP-grasp"/>
</dbReference>
<dbReference type="Gene3D" id="3.30.470.20">
    <property type="entry name" value="ATP-grasp fold, B domain"/>
    <property type="match status" value="1"/>
</dbReference>
<name>A0AAN6N7J3_9PEZI</name>
<evidence type="ECO:0000256" key="4">
    <source>
        <dbReference type="PROSITE-ProRule" id="PRU00409"/>
    </source>
</evidence>
<feature type="domain" description="ATP-grasp" evidence="5">
    <location>
        <begin position="492"/>
        <end position="714"/>
    </location>
</feature>
<keyword evidence="7" id="KW-1185">Reference proteome</keyword>
<accession>A0AAN6N7J3</accession>
<reference evidence="7" key="1">
    <citation type="journal article" date="2023" name="Mol. Phylogenet. Evol.">
        <title>Genome-scale phylogeny and comparative genomics of the fungal order Sordariales.</title>
        <authorList>
            <person name="Hensen N."/>
            <person name="Bonometti L."/>
            <person name="Westerberg I."/>
            <person name="Brannstrom I.O."/>
            <person name="Guillou S."/>
            <person name="Cros-Aarteil S."/>
            <person name="Calhoun S."/>
            <person name="Haridas S."/>
            <person name="Kuo A."/>
            <person name="Mondo S."/>
            <person name="Pangilinan J."/>
            <person name="Riley R."/>
            <person name="LaButti K."/>
            <person name="Andreopoulos B."/>
            <person name="Lipzen A."/>
            <person name="Chen C."/>
            <person name="Yan M."/>
            <person name="Daum C."/>
            <person name="Ng V."/>
            <person name="Clum A."/>
            <person name="Steindorff A."/>
            <person name="Ohm R.A."/>
            <person name="Martin F."/>
            <person name="Silar P."/>
            <person name="Natvig D.O."/>
            <person name="Lalanne C."/>
            <person name="Gautier V."/>
            <person name="Ament-Velasquez S.L."/>
            <person name="Kruys A."/>
            <person name="Hutchinson M.I."/>
            <person name="Powell A.J."/>
            <person name="Barry K."/>
            <person name="Miller A.N."/>
            <person name="Grigoriev I.V."/>
            <person name="Debuchy R."/>
            <person name="Gladieux P."/>
            <person name="Hiltunen Thoren M."/>
            <person name="Johannesson H."/>
        </authorList>
    </citation>
    <scope>NUCLEOTIDE SEQUENCE [LARGE SCALE GENOMIC DNA]</scope>
    <source>
        <strain evidence="7">CBS 340.73</strain>
    </source>
</reference>
<dbReference type="SUPFAM" id="SSF56059">
    <property type="entry name" value="Glutathione synthetase ATP-binding domain-like"/>
    <property type="match status" value="1"/>
</dbReference>
<dbReference type="GO" id="GO:0005524">
    <property type="term" value="F:ATP binding"/>
    <property type="evidence" value="ECO:0007669"/>
    <property type="project" value="UniProtKB-UniRule"/>
</dbReference>
<keyword evidence="3 4" id="KW-0067">ATP-binding</keyword>
<evidence type="ECO:0000313" key="6">
    <source>
        <dbReference type="EMBL" id="KAK3939643.1"/>
    </source>
</evidence>
<dbReference type="PANTHER" id="PTHR43585">
    <property type="entry name" value="FUMIPYRROLE BIOSYNTHESIS PROTEIN C"/>
    <property type="match status" value="1"/>
</dbReference>
<dbReference type="PANTHER" id="PTHR43585:SF2">
    <property type="entry name" value="ATP-GRASP ENZYME FSQD"/>
    <property type="match status" value="1"/>
</dbReference>
<comment type="caution">
    <text evidence="6">The sequence shown here is derived from an EMBL/GenBank/DDBJ whole genome shotgun (WGS) entry which is preliminary data.</text>
</comment>
<dbReference type="Gene3D" id="3.30.1490.20">
    <property type="entry name" value="ATP-grasp fold, A domain"/>
    <property type="match status" value="1"/>
</dbReference>
<dbReference type="GO" id="GO:0046872">
    <property type="term" value="F:metal ion binding"/>
    <property type="evidence" value="ECO:0007669"/>
    <property type="project" value="InterPro"/>
</dbReference>
<evidence type="ECO:0000259" key="5">
    <source>
        <dbReference type="PROSITE" id="PS50975"/>
    </source>
</evidence>
<dbReference type="Pfam" id="PF13535">
    <property type="entry name" value="ATP-grasp_4"/>
    <property type="match status" value="1"/>
</dbReference>
<dbReference type="InterPro" id="IPR041472">
    <property type="entry name" value="BL00235/CARNS1_N"/>
</dbReference>
<gene>
    <name evidence="6" type="ORF">QBC46DRAFT_387468</name>
</gene>
<dbReference type="Proteomes" id="UP001303473">
    <property type="component" value="Unassembled WGS sequence"/>
</dbReference>